<organism evidence="2 3">
    <name type="scientific">Clostridium thailandense</name>
    <dbReference type="NCBI Taxonomy" id="2794346"/>
    <lineage>
        <taxon>Bacteria</taxon>
        <taxon>Bacillati</taxon>
        <taxon>Bacillota</taxon>
        <taxon>Clostridia</taxon>
        <taxon>Eubacteriales</taxon>
        <taxon>Clostridiaceae</taxon>
        <taxon>Clostridium</taxon>
    </lineage>
</organism>
<dbReference type="Proteomes" id="UP000694308">
    <property type="component" value="Unassembled WGS sequence"/>
</dbReference>
<name>A0A949X2R8_9CLOT</name>
<evidence type="ECO:0000313" key="3">
    <source>
        <dbReference type="Proteomes" id="UP000694308"/>
    </source>
</evidence>
<proteinExistence type="predicted"/>
<dbReference type="AlphaFoldDB" id="A0A949X2R8"/>
<dbReference type="RefSeq" id="WP_218320658.1">
    <property type="nucleotide sequence ID" value="NZ_JAEEGC010000050.1"/>
</dbReference>
<sequence length="120" mass="13974">MIKIDGPIEFIMKVLKNGFIDSMVDFNKKIANIGSNINDLDVRQKYENYKTSKASNVNRDLDESLEQSAEPNYNKEDTLTKRDICDNESFFNIDFAEEDLMKAIVYTEILGEPKAKRRRR</sequence>
<dbReference type="EMBL" id="JAEEGC010000050">
    <property type="protein sequence ID" value="MBV7273589.1"/>
    <property type="molecule type" value="Genomic_DNA"/>
</dbReference>
<keyword evidence="3" id="KW-1185">Reference proteome</keyword>
<evidence type="ECO:0000256" key="1">
    <source>
        <dbReference type="SAM" id="MobiDB-lite"/>
    </source>
</evidence>
<protein>
    <submittedName>
        <fullName evidence="2">Uncharacterized protein</fullName>
    </submittedName>
</protein>
<feature type="region of interest" description="Disordered" evidence="1">
    <location>
        <begin position="53"/>
        <end position="74"/>
    </location>
</feature>
<accession>A0A949X2R8</accession>
<reference evidence="2" key="1">
    <citation type="submission" date="2020-12" db="EMBL/GenBank/DDBJ databases">
        <title>Clostridium thailandense sp. nov., a novel acetogenic bacterium isolated from peat land soil in Thailand.</title>
        <authorList>
            <person name="Chaikitkaew S."/>
            <person name="Birkeland N.K."/>
        </authorList>
    </citation>
    <scope>NUCLEOTIDE SEQUENCE</scope>
    <source>
        <strain evidence="2">PL3</strain>
    </source>
</reference>
<comment type="caution">
    <text evidence="2">The sequence shown here is derived from an EMBL/GenBank/DDBJ whole genome shotgun (WGS) entry which is preliminary data.</text>
</comment>
<evidence type="ECO:0000313" key="2">
    <source>
        <dbReference type="EMBL" id="MBV7273589.1"/>
    </source>
</evidence>
<gene>
    <name evidence="2" type="ORF">I6U48_11775</name>
</gene>